<dbReference type="Proteomes" id="UP000054516">
    <property type="component" value="Unassembled WGS sequence"/>
</dbReference>
<sequence length="123" mass="13894">MKASAERGLISAELDCRNETIELTYITNEGSNDNLNDEHVRPEVVPVDSYNEPTWLRYDDHNETIEDFLKKVEHQAGHIKIVMEQTGRNVKASTTDEAASSKSLSSIITLFSSSFCRSIKYLV</sequence>
<evidence type="ECO:0000313" key="1">
    <source>
        <dbReference type="EMBL" id="GAP83424.1"/>
    </source>
</evidence>
<accession>A0A1S7UK54</accession>
<organism evidence="1">
    <name type="scientific">Rosellinia necatrix</name>
    <name type="common">White root-rot fungus</name>
    <dbReference type="NCBI Taxonomy" id="77044"/>
    <lineage>
        <taxon>Eukaryota</taxon>
        <taxon>Fungi</taxon>
        <taxon>Dikarya</taxon>
        <taxon>Ascomycota</taxon>
        <taxon>Pezizomycotina</taxon>
        <taxon>Sordariomycetes</taxon>
        <taxon>Xylariomycetidae</taxon>
        <taxon>Xylariales</taxon>
        <taxon>Xylariaceae</taxon>
        <taxon>Rosellinia</taxon>
    </lineage>
</organism>
<dbReference type="AlphaFoldDB" id="A0A1S7UK54"/>
<name>A0A1S7UK54_ROSNE</name>
<keyword evidence="2" id="KW-1185">Reference proteome</keyword>
<proteinExistence type="predicted"/>
<evidence type="ECO:0000313" key="2">
    <source>
        <dbReference type="Proteomes" id="UP000054516"/>
    </source>
</evidence>
<gene>
    <name evidence="1" type="ORF">SAMD00023353_0202190</name>
</gene>
<protein>
    <submittedName>
        <fullName evidence="1">Uncharacterized protein</fullName>
    </submittedName>
</protein>
<dbReference type="EMBL" id="DF977447">
    <property type="protein sequence ID" value="GAP83424.1"/>
    <property type="molecule type" value="Genomic_DNA"/>
</dbReference>
<reference evidence="1" key="1">
    <citation type="submission" date="2016-03" db="EMBL/GenBank/DDBJ databases">
        <title>Draft genome sequence of Rosellinia necatrix.</title>
        <authorList>
            <person name="Kanematsu S."/>
        </authorList>
    </citation>
    <scope>NUCLEOTIDE SEQUENCE [LARGE SCALE GENOMIC DNA]</scope>
    <source>
        <strain evidence="1">W97</strain>
    </source>
</reference>